<dbReference type="Pfam" id="PF20806">
    <property type="entry name" value="Integrin_A_Ig_3"/>
    <property type="match status" value="1"/>
</dbReference>
<dbReference type="GO" id="GO:0007229">
    <property type="term" value="P:integrin-mediated signaling pathway"/>
    <property type="evidence" value="ECO:0007669"/>
    <property type="project" value="UniProtKB-KW"/>
</dbReference>
<evidence type="ECO:0000256" key="3">
    <source>
        <dbReference type="ARBA" id="ARBA00022692"/>
    </source>
</evidence>
<feature type="repeat" description="FG-GAP" evidence="12">
    <location>
        <begin position="418"/>
        <end position="480"/>
    </location>
</feature>
<feature type="repeat" description="FG-GAP" evidence="12">
    <location>
        <begin position="294"/>
        <end position="353"/>
    </location>
</feature>
<dbReference type="eggNOG" id="KOG3637">
    <property type="taxonomic scope" value="Eukaryota"/>
</dbReference>
<keyword evidence="6 13" id="KW-0130">Cell adhesion</keyword>
<evidence type="ECO:0000256" key="7">
    <source>
        <dbReference type="ARBA" id="ARBA00022989"/>
    </source>
</evidence>
<feature type="domain" description="Integrin alpha third immunoglobulin-like" evidence="16">
    <location>
        <begin position="778"/>
        <end position="954"/>
    </location>
</feature>
<evidence type="ECO:0000256" key="6">
    <source>
        <dbReference type="ARBA" id="ARBA00022889"/>
    </source>
</evidence>
<dbReference type="GO" id="GO:0007160">
    <property type="term" value="P:cell-matrix adhesion"/>
    <property type="evidence" value="ECO:0007669"/>
    <property type="project" value="TreeGrafter"/>
</dbReference>
<dbReference type="Ensembl" id="ENSLACT00000016487.1">
    <property type="protein sequence ID" value="ENSLACP00000016373.1"/>
    <property type="gene ID" value="ENSLACG00000014426.1"/>
</dbReference>
<dbReference type="Gene3D" id="2.60.40.1530">
    <property type="entry name" value="ntegrin, alpha v. Chain A, domain 4"/>
    <property type="match status" value="1"/>
</dbReference>
<dbReference type="FunCoup" id="H3B3A2">
    <property type="interactions" value="920"/>
</dbReference>
<dbReference type="Gene3D" id="2.60.40.1460">
    <property type="entry name" value="Integrin domains. Chain A, domain 2"/>
    <property type="match status" value="1"/>
</dbReference>
<dbReference type="InterPro" id="IPR018184">
    <property type="entry name" value="Integrin_alpha_C_CS"/>
</dbReference>
<evidence type="ECO:0000256" key="12">
    <source>
        <dbReference type="PROSITE-ProRule" id="PRU00803"/>
    </source>
</evidence>
<dbReference type="EMBL" id="AFYH01095876">
    <property type="status" value="NOT_ANNOTATED_CDS"/>
    <property type="molecule type" value="Genomic_DNA"/>
</dbReference>
<dbReference type="InParanoid" id="H3B3A2"/>
<dbReference type="PRINTS" id="PR01185">
    <property type="entry name" value="INTEGRINA"/>
</dbReference>
<keyword evidence="10 13" id="KW-0675">Receptor</keyword>
<dbReference type="PROSITE" id="PS51470">
    <property type="entry name" value="FG_GAP"/>
    <property type="match status" value="5"/>
</dbReference>
<feature type="repeat" description="FG-GAP" evidence="12">
    <location>
        <begin position="357"/>
        <end position="414"/>
    </location>
</feature>
<dbReference type="GO" id="GO:0033627">
    <property type="term" value="P:cell adhesion mediated by integrin"/>
    <property type="evidence" value="ECO:0007669"/>
    <property type="project" value="TreeGrafter"/>
</dbReference>
<evidence type="ECO:0000256" key="10">
    <source>
        <dbReference type="ARBA" id="ARBA00023170"/>
    </source>
</evidence>
<feature type="domain" description="Integrin alpha second immunoglobulin-like" evidence="15">
    <location>
        <begin position="624"/>
        <end position="769"/>
    </location>
</feature>
<reference evidence="18" key="1">
    <citation type="submission" date="2011-08" db="EMBL/GenBank/DDBJ databases">
        <title>The draft genome of Latimeria chalumnae.</title>
        <authorList>
            <person name="Di Palma F."/>
            <person name="Alfoldi J."/>
            <person name="Johnson J."/>
            <person name="Berlin A."/>
            <person name="Gnerre S."/>
            <person name="Jaffe D."/>
            <person name="MacCallum I."/>
            <person name="Young S."/>
            <person name="Walker B.J."/>
            <person name="Lander E."/>
            <person name="Lindblad-Toh K."/>
        </authorList>
    </citation>
    <scope>NUCLEOTIDE SEQUENCE [LARGE SCALE GENOMIC DNA]</scope>
    <source>
        <strain evidence="18">Wild caught</strain>
    </source>
</reference>
<keyword evidence="11" id="KW-0325">Glycoprotein</keyword>
<feature type="transmembrane region" description="Helical" evidence="13">
    <location>
        <begin position="978"/>
        <end position="1002"/>
    </location>
</feature>
<dbReference type="STRING" id="7897.ENSLACP00000016373"/>
<accession>H3B3A2</accession>
<evidence type="ECO:0000313" key="17">
    <source>
        <dbReference type="Ensembl" id="ENSLACP00000016373.1"/>
    </source>
</evidence>
<dbReference type="GO" id="GO:0008305">
    <property type="term" value="C:integrin complex"/>
    <property type="evidence" value="ECO:0007669"/>
    <property type="project" value="InterPro"/>
</dbReference>
<dbReference type="EMBL" id="AFYH01095877">
    <property type="status" value="NOT_ANNOTATED_CDS"/>
    <property type="molecule type" value="Genomic_DNA"/>
</dbReference>
<evidence type="ECO:0000256" key="4">
    <source>
        <dbReference type="ARBA" id="ARBA00022729"/>
    </source>
</evidence>
<dbReference type="GO" id="GO:0009897">
    <property type="term" value="C:external side of plasma membrane"/>
    <property type="evidence" value="ECO:0007669"/>
    <property type="project" value="TreeGrafter"/>
</dbReference>
<dbReference type="SUPFAM" id="SSF69318">
    <property type="entry name" value="Integrin alpha N-terminal domain"/>
    <property type="match status" value="1"/>
</dbReference>
<dbReference type="HOGENOM" id="CLU_004111_5_0_1"/>
<evidence type="ECO:0000259" key="15">
    <source>
        <dbReference type="Pfam" id="PF20805"/>
    </source>
</evidence>
<evidence type="ECO:0000256" key="1">
    <source>
        <dbReference type="ARBA" id="ARBA00004479"/>
    </source>
</evidence>
<dbReference type="InterPro" id="IPR032695">
    <property type="entry name" value="Integrin_dom_sf"/>
</dbReference>
<evidence type="ECO:0000259" key="14">
    <source>
        <dbReference type="Pfam" id="PF08441"/>
    </source>
</evidence>
<dbReference type="InterPro" id="IPR048285">
    <property type="entry name" value="Integrin_alpha_Ig-like_2"/>
</dbReference>
<dbReference type="PROSITE" id="PS00242">
    <property type="entry name" value="INTEGRIN_ALPHA"/>
    <property type="match status" value="1"/>
</dbReference>
<dbReference type="SMART" id="SM00191">
    <property type="entry name" value="Int_alpha"/>
    <property type="match status" value="5"/>
</dbReference>
<feature type="domain" description="Integrin alpha first immunoglubulin-like" evidence="14">
    <location>
        <begin position="465"/>
        <end position="621"/>
    </location>
</feature>
<keyword evidence="5" id="KW-0677">Repeat</keyword>
<dbReference type="Pfam" id="PF01839">
    <property type="entry name" value="FG-GAP"/>
    <property type="match status" value="2"/>
</dbReference>
<dbReference type="EMBL" id="AFYH01095872">
    <property type="status" value="NOT_ANNOTATED_CDS"/>
    <property type="molecule type" value="Genomic_DNA"/>
</dbReference>
<dbReference type="GO" id="GO:0001568">
    <property type="term" value="P:blood vessel development"/>
    <property type="evidence" value="ECO:0007669"/>
    <property type="project" value="Ensembl"/>
</dbReference>
<dbReference type="OMA" id="AGHHNTI"/>
<keyword evidence="9 13" id="KW-0472">Membrane</keyword>
<evidence type="ECO:0000259" key="16">
    <source>
        <dbReference type="Pfam" id="PF20806"/>
    </source>
</evidence>
<dbReference type="EMBL" id="AFYH01095875">
    <property type="status" value="NOT_ANNOTATED_CDS"/>
    <property type="molecule type" value="Genomic_DNA"/>
</dbReference>
<proteinExistence type="inferred from homology"/>
<dbReference type="Gene3D" id="2.60.40.1510">
    <property type="entry name" value="ntegrin, alpha v. Chain A, domain 3"/>
    <property type="match status" value="1"/>
</dbReference>
<dbReference type="Pfam" id="PF20805">
    <property type="entry name" value="Integrin_A_Ig_2"/>
    <property type="match status" value="1"/>
</dbReference>
<name>H3B3A2_LATCH</name>
<dbReference type="InterPro" id="IPR028994">
    <property type="entry name" value="Integrin_alpha_N"/>
</dbReference>
<dbReference type="Gene3D" id="2.130.10.130">
    <property type="entry name" value="Integrin alpha, N-terminal"/>
    <property type="match status" value="1"/>
</dbReference>
<dbReference type="AlphaFoldDB" id="H3B3A2"/>
<evidence type="ECO:0000256" key="8">
    <source>
        <dbReference type="ARBA" id="ARBA00023037"/>
    </source>
</evidence>
<dbReference type="GO" id="GO:0060956">
    <property type="term" value="P:endocardial cell differentiation"/>
    <property type="evidence" value="ECO:0007669"/>
    <property type="project" value="Ensembl"/>
</dbReference>
<dbReference type="PANTHER" id="PTHR23220">
    <property type="entry name" value="INTEGRIN ALPHA"/>
    <property type="match status" value="1"/>
</dbReference>
<dbReference type="InterPro" id="IPR013649">
    <property type="entry name" value="Integrin_alpha_Ig-like_1"/>
</dbReference>
<dbReference type="GeneTree" id="ENSGT00940000158443"/>
<reference evidence="17" key="3">
    <citation type="submission" date="2025-09" db="UniProtKB">
        <authorList>
            <consortium name="Ensembl"/>
        </authorList>
    </citation>
    <scope>IDENTIFICATION</scope>
</reference>
<keyword evidence="3 13" id="KW-0812">Transmembrane</keyword>
<keyword evidence="7 13" id="KW-1133">Transmembrane helix</keyword>
<dbReference type="GO" id="GO:0005178">
    <property type="term" value="F:integrin binding"/>
    <property type="evidence" value="ECO:0007669"/>
    <property type="project" value="TreeGrafter"/>
</dbReference>
<dbReference type="GO" id="GO:0043114">
    <property type="term" value="P:regulation of vascular permeability"/>
    <property type="evidence" value="ECO:0007669"/>
    <property type="project" value="Ensembl"/>
</dbReference>
<evidence type="ECO:0000313" key="18">
    <source>
        <dbReference type="Proteomes" id="UP000008672"/>
    </source>
</evidence>
<dbReference type="GO" id="GO:0098609">
    <property type="term" value="P:cell-cell adhesion"/>
    <property type="evidence" value="ECO:0007669"/>
    <property type="project" value="TreeGrafter"/>
</dbReference>
<feature type="repeat" description="FG-GAP" evidence="12">
    <location>
        <begin position="37"/>
        <end position="102"/>
    </location>
</feature>
<dbReference type="Proteomes" id="UP000008672">
    <property type="component" value="Unassembled WGS sequence"/>
</dbReference>
<dbReference type="Gene3D" id="1.20.5.930">
    <property type="entry name" value="Bicelle-embedded integrin alpha(iib) transmembrane segment"/>
    <property type="match status" value="1"/>
</dbReference>
<dbReference type="InterPro" id="IPR013517">
    <property type="entry name" value="FG-GAP"/>
</dbReference>
<keyword evidence="18" id="KW-1185">Reference proteome</keyword>
<evidence type="ECO:0000256" key="11">
    <source>
        <dbReference type="ARBA" id="ARBA00023180"/>
    </source>
</evidence>
<feature type="repeat" description="FG-GAP" evidence="12">
    <location>
        <begin position="188"/>
        <end position="239"/>
    </location>
</feature>
<protein>
    <submittedName>
        <fullName evidence="17">Integrin subunit alpha 4</fullName>
    </submittedName>
</protein>
<gene>
    <name evidence="17" type="primary">ITGA4</name>
</gene>
<reference evidence="17" key="2">
    <citation type="submission" date="2025-08" db="UniProtKB">
        <authorList>
            <consortium name="Ensembl"/>
        </authorList>
    </citation>
    <scope>IDENTIFICATION</scope>
</reference>
<dbReference type="EMBL" id="AFYH01095873">
    <property type="status" value="NOT_ANNOTATED_CDS"/>
    <property type="molecule type" value="Genomic_DNA"/>
</dbReference>
<dbReference type="EMBL" id="AFYH01095874">
    <property type="status" value="NOT_ANNOTATED_CDS"/>
    <property type="molecule type" value="Genomic_DNA"/>
</dbReference>
<evidence type="ECO:0000256" key="2">
    <source>
        <dbReference type="ARBA" id="ARBA00008054"/>
    </source>
</evidence>
<comment type="subcellular location">
    <subcellularLocation>
        <location evidence="1 13">Membrane</location>
        <topology evidence="1 13">Single-pass type I membrane protein</topology>
    </subcellularLocation>
</comment>
<dbReference type="EMBL" id="AFYH01095878">
    <property type="status" value="NOT_ANNOTATED_CDS"/>
    <property type="molecule type" value="Genomic_DNA"/>
</dbReference>
<dbReference type="PANTHER" id="PTHR23220:SF78">
    <property type="entry name" value="INTEGRIN ALPHA-4"/>
    <property type="match status" value="1"/>
</dbReference>
<evidence type="ECO:0000256" key="5">
    <source>
        <dbReference type="ARBA" id="ARBA00022737"/>
    </source>
</evidence>
<keyword evidence="8 13" id="KW-0401">Integrin</keyword>
<comment type="similarity">
    <text evidence="2 13">Belongs to the integrin alpha chain family.</text>
</comment>
<evidence type="ECO:0000256" key="9">
    <source>
        <dbReference type="ARBA" id="ARBA00023136"/>
    </source>
</evidence>
<sequence>AASRVRRGGSSRCSACKEKALQALCLWCISSGVSSYNLDLENPLVYTGPNGSLFGYSVLLHEDAKTKWLVVGAPKSNWPSNQSVANPGAIYRCGIGNNPNRTCELLQLGGLRGEWCGKTCIEERDNQWLGVSLSRQPKEKGFIVACGHRWKNTFYMKNENKLPHGMCYKIPSDLQTRLSQRLTPCYKDYHRKFGEEYGSCQAGISSFFIEDIVIMGAPGSFYWTGSVITYNTTENTFIRYVDEENIVKFGSYLGYSVGAGHFTSPTSIEFIGGAPQQEQIGRAFIFKDGGKSLSIIFEAKGKKLGSYFGAAVCAVDLNSDGLSDLLVGAPMHSIVREEGRVFAYINRGSKAAMTELEMELVGRDSYAARFGETIANLGDIDDDGFADVAIGAPQEEDLQGAIYIYNGRKNGISPSFSQRITGLQIGYALSMFGQSISGDIDADGNGYLDVAVGSFMSDSAVLLRTRPVVIVEASLILPKSVNRTKPECTENGQPAVCMNVTLCFSYKGREIPGHIVLLYNLITDAHRKEGLTARFFTLNETSNGTLGKMEIYHHKINCRTHQAFMKKDVRDVLMPIHFEATYHLGDHVVEHGTTDSFPPLQPILQQKEGDCNTVQNKTIFARYCAWEDCSANLLVSGRVTIPGASGNKTYITVGSMKTLILDVSLHNIGDDAYQTVLSVRLPRDLYFSKILELEEKYISCEVTDEGDQLTRLDCTVGYLYVNAMTKTDISFLLDASKLTRAEDQLSITLNATCANENKDLLHNNVETLNLPLRYEADLKVRGTVSPSSFMFGADQQSSLQESCKEEIISFAFQIINVGPSLVPSSNLEIMIPNTVFPDDSKLFRIQDIKTSDGGNCSFRAPPASCSLPETEMDLLQELVFFFSKPYSRSMYCMKEDSSCLQIICQFTDIQIEKEEKIYVYLLLNPSVLEKEGASVFEIETRTTVSSRGNPKIIEVHKDPFAFDVFLRGFHDRQPNKKLAMLIIGGSLALGVIIFLFLAYCLWKFGFFKRKYQNKITEENQETRDLLHAQNKKSNEHN</sequence>
<dbReference type="InterPro" id="IPR013519">
    <property type="entry name" value="Int_alpha_beta-p"/>
</dbReference>
<dbReference type="InterPro" id="IPR048286">
    <property type="entry name" value="Integrin_alpha_Ig-like_3"/>
</dbReference>
<keyword evidence="4" id="KW-0732">Signal</keyword>
<dbReference type="SUPFAM" id="SSF69179">
    <property type="entry name" value="Integrin domains"/>
    <property type="match status" value="3"/>
</dbReference>
<organism evidence="17 18">
    <name type="scientific">Latimeria chalumnae</name>
    <name type="common">Coelacanth</name>
    <dbReference type="NCBI Taxonomy" id="7897"/>
    <lineage>
        <taxon>Eukaryota</taxon>
        <taxon>Metazoa</taxon>
        <taxon>Chordata</taxon>
        <taxon>Craniata</taxon>
        <taxon>Vertebrata</taxon>
        <taxon>Euteleostomi</taxon>
        <taxon>Coelacanthiformes</taxon>
        <taxon>Coelacanthidae</taxon>
        <taxon>Latimeria</taxon>
    </lineage>
</organism>
<evidence type="ECO:0000256" key="13">
    <source>
        <dbReference type="RuleBase" id="RU003762"/>
    </source>
</evidence>
<dbReference type="InterPro" id="IPR000413">
    <property type="entry name" value="Integrin_alpha"/>
</dbReference>
<dbReference type="Pfam" id="PF08441">
    <property type="entry name" value="Integrin_A_Ig_1"/>
    <property type="match status" value="1"/>
</dbReference>